<dbReference type="AlphaFoldDB" id="A0A1I7N1X1"/>
<proteinExistence type="predicted"/>
<feature type="transmembrane region" description="Helical" evidence="1">
    <location>
        <begin position="21"/>
        <end position="48"/>
    </location>
</feature>
<keyword evidence="1" id="KW-0812">Transmembrane</keyword>
<evidence type="ECO:0000313" key="2">
    <source>
        <dbReference type="EMBL" id="SFV28556.1"/>
    </source>
</evidence>
<protein>
    <submittedName>
        <fullName evidence="2">Uncharacterized protein</fullName>
    </submittedName>
</protein>
<name>A0A1I7N1X1_9HYPH</name>
<keyword evidence="1" id="KW-1133">Transmembrane helix</keyword>
<dbReference type="Proteomes" id="UP000199074">
    <property type="component" value="Unassembled WGS sequence"/>
</dbReference>
<gene>
    <name evidence="2" type="ORF">SAMN05216456_0544</name>
</gene>
<accession>A0A1I7N1X1</accession>
<organism evidence="2 3">
    <name type="scientific">Devosia crocina</name>
    <dbReference type="NCBI Taxonomy" id="429728"/>
    <lineage>
        <taxon>Bacteria</taxon>
        <taxon>Pseudomonadati</taxon>
        <taxon>Pseudomonadota</taxon>
        <taxon>Alphaproteobacteria</taxon>
        <taxon>Hyphomicrobiales</taxon>
        <taxon>Devosiaceae</taxon>
        <taxon>Devosia</taxon>
    </lineage>
</organism>
<sequence length="49" mass="5403">MLERAGRRALAWSGRYPRGAVVVVLALAAWLAVFGLFNLFRLVFVALLA</sequence>
<dbReference type="STRING" id="429728.SAMN05216456_0544"/>
<evidence type="ECO:0000256" key="1">
    <source>
        <dbReference type="SAM" id="Phobius"/>
    </source>
</evidence>
<keyword evidence="3" id="KW-1185">Reference proteome</keyword>
<evidence type="ECO:0000313" key="3">
    <source>
        <dbReference type="Proteomes" id="UP000199074"/>
    </source>
</evidence>
<dbReference type="EMBL" id="FPCK01000001">
    <property type="protein sequence ID" value="SFV28556.1"/>
    <property type="molecule type" value="Genomic_DNA"/>
</dbReference>
<keyword evidence="1" id="KW-0472">Membrane</keyword>
<reference evidence="2 3" key="1">
    <citation type="submission" date="2016-10" db="EMBL/GenBank/DDBJ databases">
        <authorList>
            <person name="de Groot N.N."/>
        </authorList>
    </citation>
    <scope>NUCLEOTIDE SEQUENCE [LARGE SCALE GENOMIC DNA]</scope>
    <source>
        <strain evidence="2 3">IPL20</strain>
    </source>
</reference>